<evidence type="ECO:0000313" key="2">
    <source>
        <dbReference type="Proteomes" id="UP000050794"/>
    </source>
</evidence>
<gene>
    <name evidence="1" type="ORF">TCNE_LOCUS12962</name>
</gene>
<protein>
    <submittedName>
        <fullName evidence="3">DUF3694 domain-containing protein</fullName>
    </submittedName>
</protein>
<dbReference type="EMBL" id="UYWY01021496">
    <property type="protein sequence ID" value="VDM44283.1"/>
    <property type="molecule type" value="Genomic_DNA"/>
</dbReference>
<keyword evidence="2" id="KW-1185">Reference proteome</keyword>
<reference evidence="1 2" key="2">
    <citation type="submission" date="2018-11" db="EMBL/GenBank/DDBJ databases">
        <authorList>
            <consortium name="Pathogen Informatics"/>
        </authorList>
    </citation>
    <scope>NUCLEOTIDE SEQUENCE [LARGE SCALE GENOMIC DNA]</scope>
</reference>
<evidence type="ECO:0000313" key="1">
    <source>
        <dbReference type="EMBL" id="VDM44283.1"/>
    </source>
</evidence>
<dbReference type="Proteomes" id="UP000050794">
    <property type="component" value="Unassembled WGS sequence"/>
</dbReference>
<organism evidence="2 3">
    <name type="scientific">Toxocara canis</name>
    <name type="common">Canine roundworm</name>
    <dbReference type="NCBI Taxonomy" id="6265"/>
    <lineage>
        <taxon>Eukaryota</taxon>
        <taxon>Metazoa</taxon>
        <taxon>Ecdysozoa</taxon>
        <taxon>Nematoda</taxon>
        <taxon>Chromadorea</taxon>
        <taxon>Rhabditida</taxon>
        <taxon>Spirurina</taxon>
        <taxon>Ascaridomorpha</taxon>
        <taxon>Ascaridoidea</taxon>
        <taxon>Toxocaridae</taxon>
        <taxon>Toxocara</taxon>
    </lineage>
</organism>
<evidence type="ECO:0000313" key="3">
    <source>
        <dbReference type="WBParaSite" id="TCNE_0001296201-mRNA-1"/>
    </source>
</evidence>
<sequence length="317" mass="35430">MAVFEGWYRSSFHGQNIHGRPEYAMGMSVENSNYSAIGFQQNRGVQKVTIVPKWRVACDIEPVARSVALDHLFENTLCLGQYQLDFPINSTDRRDVRGRGSNDGGVRIYALLRIMPFLPGVPTEALLVTGEFAVVASVVEVSLWPSAILHSGIKMKERLDPTAELFEFEFWVIPPFRVERGCECLHFLCCGCHISKEALHRSMDDRAKLGHVMTSVNSPLIIARKFAIVPRFSGMWESHLVESCSGRDSIFGGASNLSSSMAVSSSSPRLSSSEAPTCSVLDERRQRELDTISNEEMLVPPVHDDQACYLFHIVYLQ</sequence>
<dbReference type="AlphaFoldDB" id="A0A183UWU2"/>
<reference evidence="3" key="1">
    <citation type="submission" date="2016-06" db="UniProtKB">
        <authorList>
            <consortium name="WormBaseParasite"/>
        </authorList>
    </citation>
    <scope>IDENTIFICATION</scope>
</reference>
<accession>A0A183UWU2</accession>
<dbReference type="WBParaSite" id="TCNE_0001296201-mRNA-1">
    <property type="protein sequence ID" value="TCNE_0001296201-mRNA-1"/>
    <property type="gene ID" value="TCNE_0001296201"/>
</dbReference>
<name>A0A183UWU2_TOXCA</name>
<proteinExistence type="predicted"/>